<evidence type="ECO:0000313" key="5">
    <source>
        <dbReference type="EMBL" id="VAV83693.1"/>
    </source>
</evidence>
<dbReference type="InterPro" id="IPR051215">
    <property type="entry name" value="GRE"/>
</dbReference>
<dbReference type="PROSITE" id="PS51554">
    <property type="entry name" value="PFL"/>
    <property type="match status" value="1"/>
</dbReference>
<evidence type="ECO:0000259" key="3">
    <source>
        <dbReference type="PROSITE" id="PS51149"/>
    </source>
</evidence>
<dbReference type="Pfam" id="PF01228">
    <property type="entry name" value="Gly_radical"/>
    <property type="match status" value="1"/>
</dbReference>
<evidence type="ECO:0000256" key="2">
    <source>
        <dbReference type="ARBA" id="ARBA00023239"/>
    </source>
</evidence>
<evidence type="ECO:0000256" key="1">
    <source>
        <dbReference type="ARBA" id="ARBA00022818"/>
    </source>
</evidence>
<feature type="domain" description="PFL" evidence="4">
    <location>
        <begin position="25"/>
        <end position="715"/>
    </location>
</feature>
<dbReference type="GO" id="GO:0008861">
    <property type="term" value="F:formate C-acetyltransferase activity"/>
    <property type="evidence" value="ECO:0007669"/>
    <property type="project" value="UniProtKB-EC"/>
</dbReference>
<dbReference type="InterPro" id="IPR004184">
    <property type="entry name" value="PFL_dom"/>
</dbReference>
<dbReference type="GO" id="GO:0016829">
    <property type="term" value="F:lyase activity"/>
    <property type="evidence" value="ECO:0007669"/>
    <property type="project" value="UniProtKB-KW"/>
</dbReference>
<keyword evidence="2 5" id="KW-0456">Lyase</keyword>
<dbReference type="EC" id="2.3.1.54" evidence="5"/>
<dbReference type="AlphaFoldDB" id="A0A3B0RGC3"/>
<dbReference type="SUPFAM" id="SSF51998">
    <property type="entry name" value="PFL-like glycyl radical enzymes"/>
    <property type="match status" value="1"/>
</dbReference>
<keyword evidence="5" id="KW-0012">Acyltransferase</keyword>
<protein>
    <submittedName>
        <fullName evidence="5">Pyruvate formate-lyase</fullName>
        <ecNumber evidence="5">2.3.1.54</ecNumber>
    </submittedName>
</protein>
<reference evidence="5" key="1">
    <citation type="submission" date="2018-06" db="EMBL/GenBank/DDBJ databases">
        <authorList>
            <person name="Zhirakovskaya E."/>
        </authorList>
    </citation>
    <scope>NUCLEOTIDE SEQUENCE</scope>
</reference>
<proteinExistence type="predicted"/>
<dbReference type="GO" id="GO:0005829">
    <property type="term" value="C:cytosol"/>
    <property type="evidence" value="ECO:0007669"/>
    <property type="project" value="TreeGrafter"/>
</dbReference>
<keyword evidence="5" id="KW-0670">Pyruvate</keyword>
<keyword evidence="5" id="KW-0808">Transferase</keyword>
<feature type="domain" description="Glycine radical" evidence="3">
    <location>
        <begin position="722"/>
        <end position="851"/>
    </location>
</feature>
<name>A0A3B0RGC3_9ZZZZ</name>
<accession>A0A3B0RGC3</accession>
<dbReference type="Gene3D" id="3.20.70.20">
    <property type="match status" value="1"/>
</dbReference>
<organism evidence="5">
    <name type="scientific">hydrothermal vent metagenome</name>
    <dbReference type="NCBI Taxonomy" id="652676"/>
    <lineage>
        <taxon>unclassified sequences</taxon>
        <taxon>metagenomes</taxon>
        <taxon>ecological metagenomes</taxon>
    </lineage>
</organism>
<evidence type="ECO:0000259" key="4">
    <source>
        <dbReference type="PROSITE" id="PS51554"/>
    </source>
</evidence>
<sequence>MSPTNVLDKKITLDDTSLEGCKMTARVKGLKKAYFDAMPELCIDRTSLVTKFSIDNNYFAKERITGLEKAKLYRYVLENQNAVVLQNEAYKQGKGRQKPSKFTVEQNSLFAGSTTNKFKGVPLYPEFMALALWPELWTISTRKSNPFYLSSEDAENLNLEIFPHWMNSNITELARKKSYEINGEEKAPEMSLMELLVFFIDSKPNCISHTIPDLTKAIDDGLRSVIDKAAAKAEAVGVDAPGKAEFYQSLVEVMEGVIAYSNNLATEAEGLAAIEEDATKKKELLDMAEIHRRVPEHPARSFREGLTTLWVCWMSLHVENPNLAISLGRMDQYLLKLYQDDIASGVLTVDEAVELLCCLWLKIGDHVPCIPEAGEKLFGGAGSNQAITIGGVDSKGKDAVNDLTYLMLRSIEMMGLRDPNLNARYYPGVSDSGDPNKTYLKRLAEVNVNTGATPAVHNDRAIIAALTRRGETIEEARDYGVIGCVEPVSVGRTYGHTGAILLNLTSALELTLFNGCHRHTGTDRLIGEKTGALDSFNNFGDFKDAFTQQAGWLIKQAVTLNNIYGQTHQEFYPTPIMSALFEGPMEKGMDVIDGGAKLNSSGAAIIGLADVADSLSAIEEVVFNKGAYSLADVVGAITDNFKGTPEIHNALLAAPKYGNNSKAADNNVAFIIKLMENIFSGYENYRHGSYRVGYWTMTNHAGFGRMMGATPNGRLARENFTSGITPVSGVTPRLTDTLRSVGGMPVEHVSSGMAFNIKYTPDSDEKAMINYFSSYMETYFEGKVDGAGNVTPGGMEIQFNVTNHDTFIKATKNPEDYKQLLVRVSGYTAYFKDLNPQMQMEIINRTEYDVKSDKAVPYKTYKLPKTEKCPVG</sequence>
<dbReference type="PROSITE" id="PS51149">
    <property type="entry name" value="GLY_RADICAL_2"/>
    <property type="match status" value="1"/>
</dbReference>
<dbReference type="InterPro" id="IPR001150">
    <property type="entry name" value="Gly_radical"/>
</dbReference>
<gene>
    <name evidence="5" type="ORF">MNBD_DELTA01-967</name>
</gene>
<dbReference type="PANTHER" id="PTHR43641:SF2">
    <property type="entry name" value="DEHYDRATASE YBIW-RELATED"/>
    <property type="match status" value="1"/>
</dbReference>
<keyword evidence="1" id="KW-0556">Organic radical</keyword>
<dbReference type="EMBL" id="UOEA01000045">
    <property type="protein sequence ID" value="VAV83693.1"/>
    <property type="molecule type" value="Genomic_DNA"/>
</dbReference>
<dbReference type="Pfam" id="PF02901">
    <property type="entry name" value="PFL-like"/>
    <property type="match status" value="1"/>
</dbReference>
<dbReference type="PANTHER" id="PTHR43641">
    <property type="entry name" value="FORMATE ACETYLTRANSFERASE 3-RELATED"/>
    <property type="match status" value="1"/>
</dbReference>